<dbReference type="Proteomes" id="UP000034137">
    <property type="component" value="Unassembled WGS sequence"/>
</dbReference>
<evidence type="ECO:0000313" key="2">
    <source>
        <dbReference type="Proteomes" id="UP000034137"/>
    </source>
</evidence>
<name>A0A0G0Q978_9BACT</name>
<comment type="caution">
    <text evidence="1">The sequence shown here is derived from an EMBL/GenBank/DDBJ whole genome shotgun (WGS) entry which is preliminary data.</text>
</comment>
<protein>
    <submittedName>
        <fullName evidence="1">Uncharacterized protein</fullName>
    </submittedName>
</protein>
<gene>
    <name evidence="1" type="ORF">UT64_C0002G0025</name>
</gene>
<proteinExistence type="predicted"/>
<accession>A0A0G0Q978</accession>
<evidence type="ECO:0000313" key="1">
    <source>
        <dbReference type="EMBL" id="KKR33886.1"/>
    </source>
</evidence>
<dbReference type="EMBL" id="LBXO01000002">
    <property type="protein sequence ID" value="KKR33886.1"/>
    <property type="molecule type" value="Genomic_DNA"/>
</dbReference>
<sequence>MARKNIFKIPAKIKKQIETFGQDDVVVACVKYVSNEEIDKYKHLKMRYINGELVLPPSKTPNPNSGKFSRANIEGMDKKRTDLPKISKEFSAEAPNWNGNGTHAVSYSRDVYQKDFYPPKEVELKIEQVEKRENGFKIKFLIDQVINRNTSNFEKELLYNLNLLQENIGMIDVFPSMATLADYAKTVYIDWEILPPGTVDEIVEALLKNQKTGSITPDQVKVMRERIGVMSKLKPVVYIKGTSGFLRYFGAKFGDDFVVFENIKYGNALYVMYNSWVELSKKSRTELLNGLREDFDRIEHRDGWEYLLQKLVREYRCKTKK</sequence>
<reference evidence="1 2" key="1">
    <citation type="journal article" date="2015" name="Nature">
        <title>rRNA introns, odd ribosomes, and small enigmatic genomes across a large radiation of phyla.</title>
        <authorList>
            <person name="Brown C.T."/>
            <person name="Hug L.A."/>
            <person name="Thomas B.C."/>
            <person name="Sharon I."/>
            <person name="Castelle C.J."/>
            <person name="Singh A."/>
            <person name="Wilkins M.J."/>
            <person name="Williams K.H."/>
            <person name="Banfield J.F."/>
        </authorList>
    </citation>
    <scope>NUCLEOTIDE SEQUENCE [LARGE SCALE GENOMIC DNA]</scope>
</reference>
<organism evidence="1 2">
    <name type="scientific">Candidatus Falkowbacteria bacterium GW2011_GWF2_39_8</name>
    <dbReference type="NCBI Taxonomy" id="1618642"/>
    <lineage>
        <taxon>Bacteria</taxon>
        <taxon>Candidatus Falkowiibacteriota</taxon>
    </lineage>
</organism>
<dbReference type="AlphaFoldDB" id="A0A0G0Q978"/>